<accession>A0ABR3VDQ3</accession>
<comment type="caution">
    <text evidence="4">The sequence shown here is derived from an EMBL/GenBank/DDBJ whole genome shotgun (WGS) entry which is preliminary data.</text>
</comment>
<evidence type="ECO:0000313" key="4">
    <source>
        <dbReference type="EMBL" id="KAL1839937.1"/>
    </source>
</evidence>
<sequence>MDFSMPEHFTSTREVNLGPATFLDCLAFCIFLAPQLIRQVGWVDTILCALQALPFLLIHLPLSLIRERYPYLAPQRDGRNEEAKRRAFLQSPQRASVFADIVLQCVRYSFVHIPPRITRVFLSKEVALPYLEFRLLRNGYLGSPVPWGEVNENGLRGIWITHDPRTKPDIVIYYAHGGGFAAGSPYFYLEFLLTWVSVLRGAGYANPAIFALEYTLVPDATYPTQVDEALKGYEHVLAEVKDPSIVVVGGDSAGATLMLCLLLRLGLGADVEAEDWDRDNEEEGIVDPNAADKKPALRLPKPALAVLISPWPTLVSDRYRNTAIDYLDAEQLCRDVSWWKRASPSKGVFVTYGTEEVLAPETEMLVDMLKKAGALAGVEAVLGGIHVWPVAAMFLVRSKKDRIAGLVSVTRRIREHVPWYRIDRLG</sequence>
<keyword evidence="2" id="KW-1133">Transmembrane helix</keyword>
<dbReference type="Proteomes" id="UP001583172">
    <property type="component" value="Unassembled WGS sequence"/>
</dbReference>
<gene>
    <name evidence="4" type="ORF">VTJ49DRAFT_981</name>
</gene>
<keyword evidence="5" id="KW-1185">Reference proteome</keyword>
<protein>
    <recommendedName>
        <fullName evidence="3">Alpha/beta hydrolase fold-3 domain-containing protein</fullName>
    </recommendedName>
</protein>
<dbReference type="SUPFAM" id="SSF53474">
    <property type="entry name" value="alpha/beta-Hydrolases"/>
    <property type="match status" value="1"/>
</dbReference>
<reference evidence="4 5" key="1">
    <citation type="journal article" date="2024" name="Commun. Biol.">
        <title>Comparative genomic analysis of thermophilic fungi reveals convergent evolutionary adaptations and gene losses.</title>
        <authorList>
            <person name="Steindorff A.S."/>
            <person name="Aguilar-Pontes M.V."/>
            <person name="Robinson A.J."/>
            <person name="Andreopoulos B."/>
            <person name="LaButti K."/>
            <person name="Kuo A."/>
            <person name="Mondo S."/>
            <person name="Riley R."/>
            <person name="Otillar R."/>
            <person name="Haridas S."/>
            <person name="Lipzen A."/>
            <person name="Grimwood J."/>
            <person name="Schmutz J."/>
            <person name="Clum A."/>
            <person name="Reid I.D."/>
            <person name="Moisan M.C."/>
            <person name="Butler G."/>
            <person name="Nguyen T.T.M."/>
            <person name="Dewar K."/>
            <person name="Conant G."/>
            <person name="Drula E."/>
            <person name="Henrissat B."/>
            <person name="Hansel C."/>
            <person name="Singer S."/>
            <person name="Hutchinson M.I."/>
            <person name="de Vries R.P."/>
            <person name="Natvig D.O."/>
            <person name="Powell A.J."/>
            <person name="Tsang A."/>
            <person name="Grigoriev I.V."/>
        </authorList>
    </citation>
    <scope>NUCLEOTIDE SEQUENCE [LARGE SCALE GENOMIC DNA]</scope>
    <source>
        <strain evidence="4 5">CBS 620.91</strain>
    </source>
</reference>
<evidence type="ECO:0000256" key="2">
    <source>
        <dbReference type="SAM" id="Phobius"/>
    </source>
</evidence>
<evidence type="ECO:0000256" key="1">
    <source>
        <dbReference type="ARBA" id="ARBA00022801"/>
    </source>
</evidence>
<feature type="domain" description="Alpha/beta hydrolase fold-3" evidence="3">
    <location>
        <begin position="173"/>
        <end position="388"/>
    </location>
</feature>
<dbReference type="InterPro" id="IPR013094">
    <property type="entry name" value="AB_hydrolase_3"/>
</dbReference>
<evidence type="ECO:0000313" key="5">
    <source>
        <dbReference type="Proteomes" id="UP001583172"/>
    </source>
</evidence>
<evidence type="ECO:0000259" key="3">
    <source>
        <dbReference type="Pfam" id="PF07859"/>
    </source>
</evidence>
<dbReference type="EMBL" id="JAZGSY010000134">
    <property type="protein sequence ID" value="KAL1839937.1"/>
    <property type="molecule type" value="Genomic_DNA"/>
</dbReference>
<dbReference type="PANTHER" id="PTHR48081:SF2">
    <property type="entry name" value="ALPHA_BETA-HYDROLASE"/>
    <property type="match status" value="1"/>
</dbReference>
<proteinExistence type="predicted"/>
<keyword evidence="2" id="KW-0472">Membrane</keyword>
<dbReference type="Pfam" id="PF07859">
    <property type="entry name" value="Abhydrolase_3"/>
    <property type="match status" value="1"/>
</dbReference>
<feature type="transmembrane region" description="Helical" evidence="2">
    <location>
        <begin position="374"/>
        <end position="396"/>
    </location>
</feature>
<keyword evidence="1" id="KW-0378">Hydrolase</keyword>
<dbReference type="Gene3D" id="3.40.50.1820">
    <property type="entry name" value="alpha/beta hydrolase"/>
    <property type="match status" value="1"/>
</dbReference>
<dbReference type="PANTHER" id="PTHR48081">
    <property type="entry name" value="AB HYDROLASE SUPERFAMILY PROTEIN C4A8.06C"/>
    <property type="match status" value="1"/>
</dbReference>
<name>A0ABR3VDQ3_HUMIN</name>
<dbReference type="InterPro" id="IPR029058">
    <property type="entry name" value="AB_hydrolase_fold"/>
</dbReference>
<organism evidence="4 5">
    <name type="scientific">Humicola insolens</name>
    <name type="common">Soft-rot fungus</name>
    <dbReference type="NCBI Taxonomy" id="85995"/>
    <lineage>
        <taxon>Eukaryota</taxon>
        <taxon>Fungi</taxon>
        <taxon>Dikarya</taxon>
        <taxon>Ascomycota</taxon>
        <taxon>Pezizomycotina</taxon>
        <taxon>Sordariomycetes</taxon>
        <taxon>Sordariomycetidae</taxon>
        <taxon>Sordariales</taxon>
        <taxon>Chaetomiaceae</taxon>
        <taxon>Mycothermus</taxon>
    </lineage>
</organism>
<dbReference type="InterPro" id="IPR050300">
    <property type="entry name" value="GDXG_lipolytic_enzyme"/>
</dbReference>
<keyword evidence="2" id="KW-0812">Transmembrane</keyword>